<keyword evidence="2" id="KW-1185">Reference proteome</keyword>
<evidence type="ECO:0000313" key="2">
    <source>
        <dbReference type="Proteomes" id="UP000036923"/>
    </source>
</evidence>
<evidence type="ECO:0008006" key="3">
    <source>
        <dbReference type="Google" id="ProtNLM"/>
    </source>
</evidence>
<comment type="caution">
    <text evidence="1">The sequence shown here is derived from an EMBL/GenBank/DDBJ whole genome shotgun (WGS) entry which is preliminary data.</text>
</comment>
<gene>
    <name evidence="1" type="ORF">Bccel_0579</name>
</gene>
<dbReference type="PANTHER" id="PTHR38009:SF1">
    <property type="entry name" value="CONSERVED HYPOTHETICAL PHAGE TAIL PROTEIN"/>
    <property type="match status" value="1"/>
</dbReference>
<dbReference type="PATRIC" id="fig|398512.5.peg.599"/>
<dbReference type="eggNOG" id="ENOG502Z7JZ">
    <property type="taxonomic scope" value="Bacteria"/>
</dbReference>
<dbReference type="Gene3D" id="2.30.110.40">
    <property type="entry name" value="Phage tail tube protein"/>
    <property type="match status" value="1"/>
</dbReference>
<dbReference type="EMBL" id="LGTC01000001">
    <property type="protein sequence ID" value="KNY25319.1"/>
    <property type="molecule type" value="Genomic_DNA"/>
</dbReference>
<accession>A0A0L6JHW9</accession>
<dbReference type="InterPro" id="IPR011747">
    <property type="entry name" value="CHP02241"/>
</dbReference>
<dbReference type="OrthoDB" id="73314at2"/>
<evidence type="ECO:0000313" key="1">
    <source>
        <dbReference type="EMBL" id="KNY25319.1"/>
    </source>
</evidence>
<dbReference type="STRING" id="398512.Bccel_0579"/>
<reference evidence="2" key="1">
    <citation type="submission" date="2015-07" db="EMBL/GenBank/DDBJ databases">
        <title>Near-Complete Genome Sequence of the Cellulolytic Bacterium Bacteroides (Pseudobacteroides) cellulosolvens ATCC 35603.</title>
        <authorList>
            <person name="Dassa B."/>
            <person name="Utturkar S.M."/>
            <person name="Klingeman D.M."/>
            <person name="Hurt R.A."/>
            <person name="Keller M."/>
            <person name="Xu J."/>
            <person name="Reddy Y.H.K."/>
            <person name="Borovok I."/>
            <person name="Grinberg I.R."/>
            <person name="Lamed R."/>
            <person name="Zhivin O."/>
            <person name="Bayer E.A."/>
            <person name="Brown S.D."/>
        </authorList>
    </citation>
    <scope>NUCLEOTIDE SEQUENCE [LARGE SCALE GENOMIC DNA]</scope>
    <source>
        <strain evidence="2">DSM 2933</strain>
    </source>
</reference>
<dbReference type="GO" id="GO:0005198">
    <property type="term" value="F:structural molecule activity"/>
    <property type="evidence" value="ECO:0007669"/>
    <property type="project" value="InterPro"/>
</dbReference>
<dbReference type="Pfam" id="PF06841">
    <property type="entry name" value="Phage_T4_gp19"/>
    <property type="match status" value="1"/>
</dbReference>
<name>A0A0L6JHW9_9FIRM</name>
<sequence length="146" mass="16575">MAREPQDPYRNYRFVVQCDGLTIGAFAEVSGFDIQVNSTDYREGDEKLLTTRKLPGLAKYGNITLKKGVITEKKMYDWAIKMAKDGKIERYNLTINLNDEAGTAAASWQVINAWPVKYTVSEFKAQGNDVLMETLELTHEGMERTK</sequence>
<dbReference type="InterPro" id="IPR038628">
    <property type="entry name" value="XkdM-like_sf"/>
</dbReference>
<dbReference type="AlphaFoldDB" id="A0A0L6JHW9"/>
<proteinExistence type="predicted"/>
<dbReference type="InterPro" id="IPR010667">
    <property type="entry name" value="Phage_T4_Gp19"/>
</dbReference>
<dbReference type="Proteomes" id="UP000036923">
    <property type="component" value="Unassembled WGS sequence"/>
</dbReference>
<dbReference type="NCBIfam" id="TIGR02241">
    <property type="entry name" value="conserved hypothetical phage tail region protein"/>
    <property type="match status" value="1"/>
</dbReference>
<dbReference type="PANTHER" id="PTHR38009">
    <property type="entry name" value="CONSERVED HYPOTHETICAL PHAGE TAIL PROTEIN"/>
    <property type="match status" value="1"/>
</dbReference>
<organism evidence="1 2">
    <name type="scientific">Pseudobacteroides cellulosolvens ATCC 35603 = DSM 2933</name>
    <dbReference type="NCBI Taxonomy" id="398512"/>
    <lineage>
        <taxon>Bacteria</taxon>
        <taxon>Bacillati</taxon>
        <taxon>Bacillota</taxon>
        <taxon>Clostridia</taxon>
        <taxon>Eubacteriales</taxon>
        <taxon>Oscillospiraceae</taxon>
        <taxon>Pseudobacteroides</taxon>
    </lineage>
</organism>
<dbReference type="RefSeq" id="WP_036943941.1">
    <property type="nucleotide sequence ID" value="NZ_JQKC01000024.1"/>
</dbReference>
<protein>
    <recommendedName>
        <fullName evidence="3">Phage tail protein</fullName>
    </recommendedName>
</protein>